<feature type="region of interest" description="Disordered" evidence="1">
    <location>
        <begin position="131"/>
        <end position="188"/>
    </location>
</feature>
<dbReference type="HOGENOM" id="CLU_042177_1_0_1"/>
<organism evidence="2 3">
    <name type="scientific">Trichophyton interdigitale (strain MR816)</name>
    <dbReference type="NCBI Taxonomy" id="1215338"/>
    <lineage>
        <taxon>Eukaryota</taxon>
        <taxon>Fungi</taxon>
        <taxon>Dikarya</taxon>
        <taxon>Ascomycota</taxon>
        <taxon>Pezizomycotina</taxon>
        <taxon>Eurotiomycetes</taxon>
        <taxon>Eurotiomycetidae</taxon>
        <taxon>Onygenales</taxon>
        <taxon>Arthrodermataceae</taxon>
        <taxon>Trichophyton</taxon>
    </lineage>
</organism>
<keyword evidence="3" id="KW-1185">Reference proteome</keyword>
<reference evidence="2 3" key="1">
    <citation type="submission" date="2014-02" db="EMBL/GenBank/DDBJ databases">
        <title>The Genome Sequence of Trichophyton interdigitale MR816.</title>
        <authorList>
            <consortium name="The Broad Institute Genomics Platform"/>
            <person name="Cuomo C.A."/>
            <person name="White T.C."/>
            <person name="Graser Y."/>
            <person name="Martinez-Rossi N."/>
            <person name="Heitman J."/>
            <person name="Young S.K."/>
            <person name="Zeng Q."/>
            <person name="Gargeya S."/>
            <person name="Abouelleil A."/>
            <person name="Alvarado L."/>
            <person name="Chapman S.B."/>
            <person name="Gainer-Dewar J."/>
            <person name="Goldberg J."/>
            <person name="Griggs A."/>
            <person name="Gujja S."/>
            <person name="Hansen M."/>
            <person name="Howarth C."/>
            <person name="Imamovic A."/>
            <person name="Larimer J."/>
            <person name="Martinez D."/>
            <person name="Murphy C."/>
            <person name="Pearson M.D."/>
            <person name="Persinoti G."/>
            <person name="Poon T."/>
            <person name="Priest M."/>
            <person name="Roberts A.D."/>
            <person name="Saif S."/>
            <person name="Shea T.D."/>
            <person name="Sykes S.N."/>
            <person name="Wortman J."/>
            <person name="Nusbaum C."/>
            <person name="Birren B."/>
        </authorList>
    </citation>
    <scope>NUCLEOTIDE SEQUENCE [LARGE SCALE GENOMIC DNA]</scope>
    <source>
        <strain evidence="2 3">MR816</strain>
    </source>
</reference>
<feature type="region of interest" description="Disordered" evidence="1">
    <location>
        <begin position="1"/>
        <end position="61"/>
    </location>
</feature>
<sequence length="253" mass="28351">MEQRVLSVHNKSLKRKHDESDLSEESVSPLPSPGQPDEEGKPEINDQANVKPPGAYLQGNVANKFRDLDIRCRNANNEEFRDHPPPEHDIQSQKSEIHPEIPTHGQNSKIREDGDDSKLLYSIARSTSFTNEATPEIADPVRLESPPLTSNGNVDAEATGESLTWDESEITGHHATDPNDDGYGLNGIGFKPSAEVAWARSQHRKDQVAEWKKRMASEAREARSRRRQKDEDIGNASYIPKGSLKQKRVKFDT</sequence>
<comment type="caution">
    <text evidence="2">The sequence shown here is derived from an EMBL/GenBank/DDBJ whole genome shotgun (WGS) entry which is preliminary data.</text>
</comment>
<feature type="compositionally biased region" description="Basic and acidic residues" evidence="1">
    <location>
        <begin position="75"/>
        <end position="101"/>
    </location>
</feature>
<dbReference type="OrthoDB" id="5391950at2759"/>
<protein>
    <submittedName>
        <fullName evidence="2">Uncharacterized protein</fullName>
    </submittedName>
</protein>
<name>A0A059J2Q8_TRIIM</name>
<feature type="region of interest" description="Disordered" evidence="1">
    <location>
        <begin position="75"/>
        <end position="114"/>
    </location>
</feature>
<accession>A0A059J2Q8</accession>
<evidence type="ECO:0000313" key="3">
    <source>
        <dbReference type="Proteomes" id="UP000024533"/>
    </source>
</evidence>
<dbReference type="EMBL" id="AOKY01000377">
    <property type="protein sequence ID" value="KDB22140.1"/>
    <property type="molecule type" value="Genomic_DNA"/>
</dbReference>
<feature type="region of interest" description="Disordered" evidence="1">
    <location>
        <begin position="200"/>
        <end position="253"/>
    </location>
</feature>
<gene>
    <name evidence="2" type="ORF">H109_05929</name>
</gene>
<feature type="compositionally biased region" description="Basic and acidic residues" evidence="1">
    <location>
        <begin position="204"/>
        <end position="232"/>
    </location>
</feature>
<dbReference type="Proteomes" id="UP000024533">
    <property type="component" value="Unassembled WGS sequence"/>
</dbReference>
<dbReference type="AlphaFoldDB" id="A0A059J2Q8"/>
<evidence type="ECO:0000313" key="2">
    <source>
        <dbReference type="EMBL" id="KDB22140.1"/>
    </source>
</evidence>
<proteinExistence type="predicted"/>
<feature type="compositionally biased region" description="Basic residues" evidence="1">
    <location>
        <begin position="244"/>
        <end position="253"/>
    </location>
</feature>
<dbReference type="OMA" id="SEITGHH"/>
<evidence type="ECO:0000256" key="1">
    <source>
        <dbReference type="SAM" id="MobiDB-lite"/>
    </source>
</evidence>